<dbReference type="RefSeq" id="XP_005852054.1">
    <property type="nucleotide sequence ID" value="XM_005851992.1"/>
</dbReference>
<dbReference type="GeneID" id="17359362"/>
<protein>
    <recommendedName>
        <fullName evidence="4">Pectate lyase superfamily protein domain-containing protein</fullName>
    </recommendedName>
</protein>
<feature type="signal peptide" evidence="1">
    <location>
        <begin position="1"/>
        <end position="32"/>
    </location>
</feature>
<feature type="chain" id="PRO_5003155771" description="Pectate lyase superfamily protein domain-containing protein" evidence="1">
    <location>
        <begin position="33"/>
        <end position="466"/>
    </location>
</feature>
<dbReference type="InParanoid" id="E1Z275"/>
<dbReference type="eggNOG" id="ENOG502RVHP">
    <property type="taxonomic scope" value="Eukaryota"/>
</dbReference>
<dbReference type="InterPro" id="IPR012334">
    <property type="entry name" value="Pectin_lyas_fold"/>
</dbReference>
<sequence>MAVMRAAALAPSTAALLAGVTLLLLLPSAATAAYSSLWGRNGELWDPAGPLPDFSYAGYKQGNEPLPNPPVTRSVLKFKRPGMSDTQMFQAALAWAHKRSLTNKFIVLSIPAGRFTLTQRLFIRRSRLVLRGAGAGKTTLYIPKSLIDIYGPNPESGTGGYVNTDGFITIEGTSRIGDEAARVIKFAAKGDVWVRVDRPSALKVGEYYDMWFTDVAGKFNNLMFNNKWVAPAQYKGNTRVKFTTKILAVRGDRVKIERHLPYEIRSKMNIVKFHKRPNTVFESGVEGITFSFKWSWYAGHHVEDGWNAIYISEAYNCWVRNIATINADSTVLINGKCPATCQQGLQTVHQTVQPAGSACFCTQHRAAQGCAARAQPAPVAAAVAGASALTVSGIRISASKTRANNIPNKWNERADADGHWGVQHTHSFDVLVTNFVITCSLLHDVGTGSSGKFGVYMNGRMAGEGP</sequence>
<dbReference type="SUPFAM" id="SSF51126">
    <property type="entry name" value="Pectin lyase-like"/>
    <property type="match status" value="1"/>
</dbReference>
<keyword evidence="1" id="KW-0732">Signal</keyword>
<dbReference type="AlphaFoldDB" id="E1Z275"/>
<gene>
    <name evidence="2" type="ORF">CHLNCDRAFT_133036</name>
</gene>
<evidence type="ECO:0000313" key="2">
    <source>
        <dbReference type="EMBL" id="EFN59952.1"/>
    </source>
</evidence>
<organism evidence="3">
    <name type="scientific">Chlorella variabilis</name>
    <name type="common">Green alga</name>
    <dbReference type="NCBI Taxonomy" id="554065"/>
    <lineage>
        <taxon>Eukaryota</taxon>
        <taxon>Viridiplantae</taxon>
        <taxon>Chlorophyta</taxon>
        <taxon>core chlorophytes</taxon>
        <taxon>Trebouxiophyceae</taxon>
        <taxon>Chlorellales</taxon>
        <taxon>Chlorellaceae</taxon>
        <taxon>Chlorella clade</taxon>
        <taxon>Chlorella</taxon>
    </lineage>
</organism>
<name>E1Z275_CHLVA</name>
<evidence type="ECO:0000313" key="3">
    <source>
        <dbReference type="Proteomes" id="UP000008141"/>
    </source>
</evidence>
<proteinExistence type="predicted"/>
<keyword evidence="3" id="KW-1185">Reference proteome</keyword>
<dbReference type="KEGG" id="cvr:CHLNCDRAFT_133036"/>
<evidence type="ECO:0008006" key="4">
    <source>
        <dbReference type="Google" id="ProtNLM"/>
    </source>
</evidence>
<dbReference type="Proteomes" id="UP000008141">
    <property type="component" value="Unassembled WGS sequence"/>
</dbReference>
<accession>E1Z275</accession>
<dbReference type="OrthoDB" id="509184at2759"/>
<dbReference type="EMBL" id="GL433835">
    <property type="protein sequence ID" value="EFN59952.1"/>
    <property type="molecule type" value="Genomic_DNA"/>
</dbReference>
<dbReference type="InterPro" id="IPR011050">
    <property type="entry name" value="Pectin_lyase_fold/virulence"/>
</dbReference>
<reference evidence="2 3" key="1">
    <citation type="journal article" date="2010" name="Plant Cell">
        <title>The Chlorella variabilis NC64A genome reveals adaptation to photosymbiosis, coevolution with viruses, and cryptic sex.</title>
        <authorList>
            <person name="Blanc G."/>
            <person name="Duncan G."/>
            <person name="Agarkova I."/>
            <person name="Borodovsky M."/>
            <person name="Gurnon J."/>
            <person name="Kuo A."/>
            <person name="Lindquist E."/>
            <person name="Lucas S."/>
            <person name="Pangilinan J."/>
            <person name="Polle J."/>
            <person name="Salamov A."/>
            <person name="Terry A."/>
            <person name="Yamada T."/>
            <person name="Dunigan D.D."/>
            <person name="Grigoriev I.V."/>
            <person name="Claverie J.M."/>
            <person name="Van Etten J.L."/>
        </authorList>
    </citation>
    <scope>NUCLEOTIDE SEQUENCE [LARGE SCALE GENOMIC DNA]</scope>
    <source>
        <strain evidence="2 3">NC64A</strain>
    </source>
</reference>
<dbReference type="Gene3D" id="2.160.20.10">
    <property type="entry name" value="Single-stranded right-handed beta-helix, Pectin lyase-like"/>
    <property type="match status" value="1"/>
</dbReference>
<evidence type="ECO:0000256" key="1">
    <source>
        <dbReference type="SAM" id="SignalP"/>
    </source>
</evidence>